<proteinExistence type="predicted"/>
<evidence type="ECO:0000259" key="5">
    <source>
        <dbReference type="Pfam" id="PF24346"/>
    </source>
</evidence>
<feature type="region of interest" description="Disordered" evidence="1">
    <location>
        <begin position="456"/>
        <end position="484"/>
    </location>
</feature>
<dbReference type="Gene3D" id="2.60.40.1170">
    <property type="entry name" value="Mu homology domain, subdomain B"/>
    <property type="match status" value="1"/>
</dbReference>
<keyword evidence="2" id="KW-0472">Membrane</keyword>
<keyword evidence="2" id="KW-0812">Transmembrane</keyword>
<feature type="domain" description="DUF11" evidence="4">
    <location>
        <begin position="373"/>
        <end position="489"/>
    </location>
</feature>
<feature type="domain" description="DUF11" evidence="4">
    <location>
        <begin position="870"/>
        <end position="983"/>
    </location>
</feature>
<dbReference type="Pfam" id="PF01345">
    <property type="entry name" value="DUF11"/>
    <property type="match status" value="6"/>
</dbReference>
<feature type="domain" description="DUF11" evidence="4">
    <location>
        <begin position="623"/>
        <end position="742"/>
    </location>
</feature>
<protein>
    <submittedName>
        <fullName evidence="6">DUF11 domain-containing protein</fullName>
    </submittedName>
</protein>
<feature type="region of interest" description="Disordered" evidence="1">
    <location>
        <begin position="1072"/>
        <end position="1106"/>
    </location>
</feature>
<dbReference type="RefSeq" id="WP_151485830.1">
    <property type="nucleotide sequence ID" value="NZ_BAAAIN010000002.1"/>
</dbReference>
<gene>
    <name evidence="6" type="ORF">F6W70_02425</name>
</gene>
<dbReference type="InterPro" id="IPR047589">
    <property type="entry name" value="DUF11_rpt"/>
</dbReference>
<dbReference type="EMBL" id="WAAQ01000001">
    <property type="protein sequence ID" value="KAB1886335.1"/>
    <property type="molecule type" value="Genomic_DNA"/>
</dbReference>
<dbReference type="GO" id="GO:0005975">
    <property type="term" value="P:carbohydrate metabolic process"/>
    <property type="evidence" value="ECO:0007669"/>
    <property type="project" value="UniProtKB-ARBA"/>
</dbReference>
<organism evidence="6 7">
    <name type="scientific">Microbacterium maritypicum</name>
    <name type="common">Microbacterium liquefaciens</name>
    <dbReference type="NCBI Taxonomy" id="33918"/>
    <lineage>
        <taxon>Bacteria</taxon>
        <taxon>Bacillati</taxon>
        <taxon>Actinomycetota</taxon>
        <taxon>Actinomycetes</taxon>
        <taxon>Micrococcales</taxon>
        <taxon>Microbacteriaceae</taxon>
        <taxon>Microbacterium</taxon>
    </lineage>
</organism>
<feature type="domain" description="DUF7507" evidence="5">
    <location>
        <begin position="1364"/>
        <end position="1450"/>
    </location>
</feature>
<feature type="domain" description="DUF7507" evidence="5">
    <location>
        <begin position="1244"/>
        <end position="1334"/>
    </location>
</feature>
<feature type="domain" description="DUF7507" evidence="5">
    <location>
        <begin position="1581"/>
        <end position="1679"/>
    </location>
</feature>
<name>A0AAD3X4N1_MICMQ</name>
<dbReference type="PANTHER" id="PTHR34819">
    <property type="entry name" value="LARGE CYSTEINE-RICH PERIPLASMIC PROTEIN OMCB"/>
    <property type="match status" value="1"/>
</dbReference>
<dbReference type="Proteomes" id="UP000436027">
    <property type="component" value="Unassembled WGS sequence"/>
</dbReference>
<evidence type="ECO:0000256" key="1">
    <source>
        <dbReference type="SAM" id="MobiDB-lite"/>
    </source>
</evidence>
<evidence type="ECO:0000259" key="4">
    <source>
        <dbReference type="Pfam" id="PF01345"/>
    </source>
</evidence>
<dbReference type="PANTHER" id="PTHR34819:SF3">
    <property type="entry name" value="CELL SURFACE PROTEIN"/>
    <property type="match status" value="1"/>
</dbReference>
<keyword evidence="2" id="KW-1133">Transmembrane helix</keyword>
<feature type="domain" description="DUF7507" evidence="5">
    <location>
        <begin position="1462"/>
        <end position="1565"/>
    </location>
</feature>
<dbReference type="Gene3D" id="2.60.40.740">
    <property type="match status" value="1"/>
</dbReference>
<feature type="domain" description="DUF11" evidence="4">
    <location>
        <begin position="749"/>
        <end position="863"/>
    </location>
</feature>
<evidence type="ECO:0000256" key="3">
    <source>
        <dbReference type="SAM" id="SignalP"/>
    </source>
</evidence>
<evidence type="ECO:0000313" key="7">
    <source>
        <dbReference type="Proteomes" id="UP000436027"/>
    </source>
</evidence>
<dbReference type="Pfam" id="PF24346">
    <property type="entry name" value="DUF7507"/>
    <property type="match status" value="6"/>
</dbReference>
<dbReference type="InterPro" id="IPR001434">
    <property type="entry name" value="OmcB-like_DUF11"/>
</dbReference>
<feature type="transmembrane region" description="Helical" evidence="2">
    <location>
        <begin position="1816"/>
        <end position="1837"/>
    </location>
</feature>
<evidence type="ECO:0000256" key="2">
    <source>
        <dbReference type="SAM" id="Phobius"/>
    </source>
</evidence>
<feature type="signal peptide" evidence="3">
    <location>
        <begin position="1"/>
        <end position="34"/>
    </location>
</feature>
<dbReference type="InterPro" id="IPR013783">
    <property type="entry name" value="Ig-like_fold"/>
</dbReference>
<comment type="caution">
    <text evidence="6">The sequence shown here is derived from an EMBL/GenBank/DDBJ whole genome shotgun (WGS) entry which is preliminary data.</text>
</comment>
<accession>A0AAD3X4N1</accession>
<dbReference type="InterPro" id="IPR051172">
    <property type="entry name" value="Chlamydia_OmcB"/>
</dbReference>
<dbReference type="InterPro" id="IPR055354">
    <property type="entry name" value="DUF7507"/>
</dbReference>
<sequence>MRANTRLSIRRAVAGATSALLLAAGLTIVTDAIAPTPASAAQDPTSCQGTVALVNGGFEAPVLPNASVSLTSAPLVPGWSTTDSLNQIELWSSGFNGVTAAAGRQFAELNANSPSRLFQDVATTPGQTLSWSLKHRGRSGTDVMRVVIGSPTGTLVQNGPNLSDGSTAWGSHTGTYTVPAGQTVTRFGFQAVSSAGGVASVGNFLDDITFGTGPCLITTKSVTNLTRGGTTAEVGDTLRYTVTTNNGGGNPALQSVSSDVLASGIDFVPGSLKIISGAGTGSLTDATGDDRGSYTSGNRTVQVRLGTGGTATAGGSIGVGASTSYTFDAKVNLSAAASTIVNEARVAFRDDVVGQDRTSVSPETQTPVGAAADLAITKSLDTDPLVAGQPVTFSIGVTNNGPQTATGVTVTDPIPSGVTSVSATSPGATCTVAATVSCAVPDMAVGQSVQIQVTGTLSPSSDPGASLSNTATVSGTRTDPNLGNNTASVIGTLTTATDVSIIKAFSPSDPVAGQNVTYTLSVSNAGPSEARNVVISDPLDPESTFISATPEQGACTVDASVVTCQIGTLAPGATAVETVVVVQVASGATAVLQNTATVTTSTTDTNPANNVSSTSFEPDIIADMSVVKTASAAQVSAGDAIDFTLAVRNLGSSDAVNVVLADTMPDGFSVTGVDAPPGATCTSTASSITCNWASFLVGGPSNVVVHAVVAADAPIGTVTNTAAVAAPADDRDTTNNASSVDVEVVQSADLSIVKTAPATGEPGSAFTYTLTVANGGPSVARGASLTDTLPAGFLDATVNGSGCSIVGGTVGCELGDIAPGGSVVVQVTGTWSTTATGIVSNTATTTSATPDPNTGDNTSTVDVTLAPNTDVRVVKTTSTPSVPLGGTATFDVTVTNEGPSAASGVVLNELMPAGFMLTGATPSVGAWSMEDARWTVGTLLPGESASITVTATVHVEGQLVNTAVASSQTPDPDTSNNTGTATVTVTPSADLAIVKTISANPAPLNGAVTYTIVVTNNGPSVASAVTVADALPAGLLNPSTATSGCTVTGSQLECTRPTLAVDATFTVTVTGTVDPSTSGTTLSNTATVTSSTPDPDPSDNTSTVTVPVSGAPQVELVKSAGIPTDTNGDARIGAGDTVAYTFTIRNTGDVTLTSAAITDPLLGGAVACAAFSAPLLPGGSVTCAPVSYTLTQADADAGTVRNTASVTAQSAQGPATDDAEANVTIAATNSISLAKVPSTVVDVDGDTAVGAGDTVDYTFTVTNNGTTTLRDAAITDAMLGGTVTCPELSAVALAPGQSVSCTPITYTLTQEDVDGGLVHNEASVTANAPIGTVTDTAQADVDITGTATIELLKNVGRLLDVNGDGFIGAGDTVDYTFSVRNRGTTTLSDVVISDPLLGAGTLCTIGTLAVGAAADCGPLTYTLTQADVEAEIVRNTATTTGTSPLGPVADDASADVVITGTSAIELTKTAGAIVLGADGRAGAGDTVGYTFRIRNAGTTVLRDIVLDDALLGGAVDCAALDGLALNPGDEVTCGPVDYTLMQQNVDDGTVHNVATVEGQSRNGSADDEDEVDVRVAGTDDISLLKSAAAVVDANGNGRTDAGDTIAYTFTVTNAGTTTLTGIAVSDPRLAGVITCDATEIAPGESTVCSAGSPAVLTQAEIDAGEIENTATATGTGTSEIPPVATDTVVTPLVAQPAIALTKTGGDYVDVDRNGKMNAGDTIAFRFSVTNTGAVTLTDVKIDDPKLGGALDCVIPDLAPGATANCGPVTYRLTTADVAASTVVNVATASATGGAVTVTAAATAMVDLNGLAATGGVITGIGWALALLAVGALVLLIARVRRREIEV</sequence>
<keyword evidence="3" id="KW-0732">Signal</keyword>
<feature type="chain" id="PRO_5042241080" evidence="3">
    <location>
        <begin position="35"/>
        <end position="1846"/>
    </location>
</feature>
<dbReference type="Gene3D" id="2.60.40.10">
    <property type="entry name" value="Immunoglobulins"/>
    <property type="match status" value="3"/>
</dbReference>
<reference evidence="6 7" key="1">
    <citation type="submission" date="2019-09" db="EMBL/GenBank/DDBJ databases">
        <title>Whole genome sequencing of Microbacterium maritypicum.</title>
        <authorList>
            <person name="Lenchi N."/>
        </authorList>
    </citation>
    <scope>NUCLEOTIDE SEQUENCE [LARGE SCALE GENOMIC DNA]</scope>
    <source>
        <strain evidence="6 7">DSM 12512</strain>
    </source>
</reference>
<dbReference type="NCBIfam" id="TIGR01451">
    <property type="entry name" value="B_ant_repeat"/>
    <property type="match status" value="12"/>
</dbReference>
<evidence type="ECO:0000313" key="6">
    <source>
        <dbReference type="EMBL" id="KAB1886335.1"/>
    </source>
</evidence>
<feature type="domain" description="DUF7507" evidence="5">
    <location>
        <begin position="1111"/>
        <end position="1218"/>
    </location>
</feature>
<feature type="domain" description="DUF11" evidence="4">
    <location>
        <begin position="498"/>
        <end position="615"/>
    </location>
</feature>
<feature type="domain" description="DUF11" evidence="4">
    <location>
        <begin position="990"/>
        <end position="1106"/>
    </location>
</feature>
<feature type="domain" description="DUF7507" evidence="5">
    <location>
        <begin position="1695"/>
        <end position="1792"/>
    </location>
</feature>